<dbReference type="EMBL" id="CAMAPF010000006">
    <property type="protein sequence ID" value="CAH9057434.1"/>
    <property type="molecule type" value="Genomic_DNA"/>
</dbReference>
<evidence type="ECO:0000313" key="1">
    <source>
        <dbReference type="EMBL" id="CAH9057434.1"/>
    </source>
</evidence>
<protein>
    <submittedName>
        <fullName evidence="1">Uncharacterized protein</fullName>
    </submittedName>
</protein>
<dbReference type="AlphaFoldDB" id="A0AAV0BYI5"/>
<sequence>MMVKDQLHLIEVSLLR</sequence>
<accession>A0AAV0BYI5</accession>
<dbReference type="Proteomes" id="UP001152523">
    <property type="component" value="Unassembled WGS sequence"/>
</dbReference>
<reference evidence="1" key="1">
    <citation type="submission" date="2022-07" db="EMBL/GenBank/DDBJ databases">
        <authorList>
            <person name="Macas J."/>
            <person name="Novak P."/>
            <person name="Neumann P."/>
        </authorList>
    </citation>
    <scope>NUCLEOTIDE SEQUENCE</scope>
</reference>
<proteinExistence type="predicted"/>
<name>A0AAV0BYI5_9ASTE</name>
<evidence type="ECO:0000313" key="2">
    <source>
        <dbReference type="Proteomes" id="UP001152523"/>
    </source>
</evidence>
<organism evidence="1 2">
    <name type="scientific">Cuscuta epithymum</name>
    <dbReference type="NCBI Taxonomy" id="186058"/>
    <lineage>
        <taxon>Eukaryota</taxon>
        <taxon>Viridiplantae</taxon>
        <taxon>Streptophyta</taxon>
        <taxon>Embryophyta</taxon>
        <taxon>Tracheophyta</taxon>
        <taxon>Spermatophyta</taxon>
        <taxon>Magnoliopsida</taxon>
        <taxon>eudicotyledons</taxon>
        <taxon>Gunneridae</taxon>
        <taxon>Pentapetalae</taxon>
        <taxon>asterids</taxon>
        <taxon>lamiids</taxon>
        <taxon>Solanales</taxon>
        <taxon>Convolvulaceae</taxon>
        <taxon>Cuscuteae</taxon>
        <taxon>Cuscuta</taxon>
        <taxon>Cuscuta subgen. Cuscuta</taxon>
    </lineage>
</organism>
<comment type="caution">
    <text evidence="1">The sequence shown here is derived from an EMBL/GenBank/DDBJ whole genome shotgun (WGS) entry which is preliminary data.</text>
</comment>
<keyword evidence="2" id="KW-1185">Reference proteome</keyword>
<gene>
    <name evidence="1" type="ORF">CEPIT_LOCUS1109</name>
</gene>
<feature type="non-terminal residue" evidence="1">
    <location>
        <position position="16"/>
    </location>
</feature>